<feature type="domain" description="Glycosyltransferase subfamily 4-like N-terminal" evidence="2">
    <location>
        <begin position="40"/>
        <end position="140"/>
    </location>
</feature>
<dbReference type="Pfam" id="PF13439">
    <property type="entry name" value="Glyco_transf_4"/>
    <property type="match status" value="1"/>
</dbReference>
<evidence type="ECO:0000259" key="1">
    <source>
        <dbReference type="Pfam" id="PF00534"/>
    </source>
</evidence>
<dbReference type="RefSeq" id="WP_025082897.1">
    <property type="nucleotide sequence ID" value="NZ_AZEX01000044.1"/>
</dbReference>
<dbReference type="InterPro" id="IPR001296">
    <property type="entry name" value="Glyco_trans_1"/>
</dbReference>
<feature type="domain" description="Glycosyl transferase family 1" evidence="1">
    <location>
        <begin position="157"/>
        <end position="301"/>
    </location>
</feature>
<gene>
    <name evidence="3" type="ORF">FC69_GL001570</name>
</gene>
<proteinExistence type="predicted"/>
<dbReference type="Proteomes" id="UP000051264">
    <property type="component" value="Unassembled WGS sequence"/>
</dbReference>
<dbReference type="Pfam" id="PF00534">
    <property type="entry name" value="Glycos_transf_1"/>
    <property type="match status" value="1"/>
</dbReference>
<evidence type="ECO:0000259" key="2">
    <source>
        <dbReference type="Pfam" id="PF13439"/>
    </source>
</evidence>
<dbReference type="InterPro" id="IPR050194">
    <property type="entry name" value="Glycosyltransferase_grp1"/>
</dbReference>
<name>A0A0R1RYS6_9LACO</name>
<sequence>MKVLLYFESEKLLAKSGIGRALDHQKRALTEMGIEFTLDAKDDNYDILHINTYGLNSRRMIRRALQLHKPVIYHAHSTEEDFKNSFIGSNQLAPFVKKYLVSLYRRADHLITPTPYAKQLLLQYGLTVPIAPISNGIDLANYQPVTKREAAFRDYFNLKPAQKVVICVGLFFKRKGLLDFVEVARHMPDYTFIWFGDVPLYSIPRNIRKIVQTDHPANVIFPGYIKGDVLKGAYTGADLFFFPSYEETEGIVVLEALASHQNVLVRDIPVYQGWLTDRQNCYMGRDNAEFTTLIRAIVEQSVPDLTKQGYQTAESKSITEIGHELQAVYQHVLTPEKPNPRYTQLFSKRD</sequence>
<dbReference type="STRING" id="1423747.FC69_GL001570"/>
<dbReference type="AlphaFoldDB" id="A0A0R1RYS6"/>
<evidence type="ECO:0000313" key="3">
    <source>
        <dbReference type="EMBL" id="KRL59610.1"/>
    </source>
</evidence>
<dbReference type="eggNOG" id="COG0438">
    <property type="taxonomic scope" value="Bacteria"/>
</dbReference>
<dbReference type="PATRIC" id="fig|1423747.3.peg.1598"/>
<dbReference type="InterPro" id="IPR028098">
    <property type="entry name" value="Glyco_trans_4-like_N"/>
</dbReference>
<organism evidence="3 4">
    <name type="scientific">Latilactobacillus fuchuensis DSM 14340 = JCM 11249</name>
    <dbReference type="NCBI Taxonomy" id="1423747"/>
    <lineage>
        <taxon>Bacteria</taxon>
        <taxon>Bacillati</taxon>
        <taxon>Bacillota</taxon>
        <taxon>Bacilli</taxon>
        <taxon>Lactobacillales</taxon>
        <taxon>Lactobacillaceae</taxon>
        <taxon>Latilactobacillus</taxon>
    </lineage>
</organism>
<dbReference type="PANTHER" id="PTHR45947">
    <property type="entry name" value="SULFOQUINOVOSYL TRANSFERASE SQD2"/>
    <property type="match status" value="1"/>
</dbReference>
<protein>
    <submittedName>
        <fullName evidence="3">Glycosyl transferases group 1 family protein</fullName>
    </submittedName>
</protein>
<accession>A0A0R1RYS6</accession>
<dbReference type="Gene3D" id="3.40.50.2000">
    <property type="entry name" value="Glycogen Phosphorylase B"/>
    <property type="match status" value="2"/>
</dbReference>
<reference evidence="3 4" key="1">
    <citation type="journal article" date="2015" name="Genome Announc.">
        <title>Expanding the biotechnology potential of lactobacilli through comparative genomics of 213 strains and associated genera.</title>
        <authorList>
            <person name="Sun Z."/>
            <person name="Harris H.M."/>
            <person name="McCann A."/>
            <person name="Guo C."/>
            <person name="Argimon S."/>
            <person name="Zhang W."/>
            <person name="Yang X."/>
            <person name="Jeffery I.B."/>
            <person name="Cooney J.C."/>
            <person name="Kagawa T.F."/>
            <person name="Liu W."/>
            <person name="Song Y."/>
            <person name="Salvetti E."/>
            <person name="Wrobel A."/>
            <person name="Rasinkangas P."/>
            <person name="Parkhill J."/>
            <person name="Rea M.C."/>
            <person name="O'Sullivan O."/>
            <person name="Ritari J."/>
            <person name="Douillard F.P."/>
            <person name="Paul Ross R."/>
            <person name="Yang R."/>
            <person name="Briner A.E."/>
            <person name="Felis G.E."/>
            <person name="de Vos W.M."/>
            <person name="Barrangou R."/>
            <person name="Klaenhammer T.R."/>
            <person name="Caufield P.W."/>
            <person name="Cui Y."/>
            <person name="Zhang H."/>
            <person name="O'Toole P.W."/>
        </authorList>
    </citation>
    <scope>NUCLEOTIDE SEQUENCE [LARGE SCALE GENOMIC DNA]</scope>
    <source>
        <strain evidence="3 4">DSM 14340</strain>
    </source>
</reference>
<dbReference type="OrthoDB" id="9802525at2"/>
<keyword evidence="3" id="KW-0808">Transferase</keyword>
<dbReference type="PANTHER" id="PTHR45947:SF3">
    <property type="entry name" value="SULFOQUINOVOSYL TRANSFERASE SQD2"/>
    <property type="match status" value="1"/>
</dbReference>
<evidence type="ECO:0000313" key="4">
    <source>
        <dbReference type="Proteomes" id="UP000051264"/>
    </source>
</evidence>
<dbReference type="GO" id="GO:0016757">
    <property type="term" value="F:glycosyltransferase activity"/>
    <property type="evidence" value="ECO:0007669"/>
    <property type="project" value="InterPro"/>
</dbReference>
<dbReference type="SUPFAM" id="SSF53756">
    <property type="entry name" value="UDP-Glycosyltransferase/glycogen phosphorylase"/>
    <property type="match status" value="1"/>
</dbReference>
<comment type="caution">
    <text evidence="3">The sequence shown here is derived from an EMBL/GenBank/DDBJ whole genome shotgun (WGS) entry which is preliminary data.</text>
</comment>
<dbReference type="EMBL" id="AZEX01000044">
    <property type="protein sequence ID" value="KRL59610.1"/>
    <property type="molecule type" value="Genomic_DNA"/>
</dbReference>